<feature type="compositionally biased region" description="Acidic residues" evidence="1">
    <location>
        <begin position="823"/>
        <end position="838"/>
    </location>
</feature>
<keyword evidence="3" id="KW-1185">Reference proteome</keyword>
<dbReference type="EMBL" id="JAUKUD010000001">
    <property type="protein sequence ID" value="KAK0754478.1"/>
    <property type="molecule type" value="Genomic_DNA"/>
</dbReference>
<feature type="region of interest" description="Disordered" evidence="1">
    <location>
        <begin position="1"/>
        <end position="24"/>
    </location>
</feature>
<gene>
    <name evidence="2" type="ORF">B0T18DRAFT_37658</name>
</gene>
<evidence type="ECO:0000313" key="2">
    <source>
        <dbReference type="EMBL" id="KAK0754478.1"/>
    </source>
</evidence>
<dbReference type="Proteomes" id="UP001172155">
    <property type="component" value="Unassembled WGS sequence"/>
</dbReference>
<feature type="region of interest" description="Disordered" evidence="1">
    <location>
        <begin position="802"/>
        <end position="856"/>
    </location>
</feature>
<dbReference type="AlphaFoldDB" id="A0AA40FAY7"/>
<evidence type="ECO:0000313" key="3">
    <source>
        <dbReference type="Proteomes" id="UP001172155"/>
    </source>
</evidence>
<proteinExistence type="predicted"/>
<comment type="caution">
    <text evidence="2">The sequence shown here is derived from an EMBL/GenBank/DDBJ whole genome shotgun (WGS) entry which is preliminary data.</text>
</comment>
<accession>A0AA40FAY7</accession>
<name>A0AA40FAY7_9PEZI</name>
<protein>
    <submittedName>
        <fullName evidence="2">Uncharacterized protein</fullName>
    </submittedName>
</protein>
<evidence type="ECO:0000256" key="1">
    <source>
        <dbReference type="SAM" id="MobiDB-lite"/>
    </source>
</evidence>
<organism evidence="2 3">
    <name type="scientific">Schizothecium vesticola</name>
    <dbReference type="NCBI Taxonomy" id="314040"/>
    <lineage>
        <taxon>Eukaryota</taxon>
        <taxon>Fungi</taxon>
        <taxon>Dikarya</taxon>
        <taxon>Ascomycota</taxon>
        <taxon>Pezizomycotina</taxon>
        <taxon>Sordariomycetes</taxon>
        <taxon>Sordariomycetidae</taxon>
        <taxon>Sordariales</taxon>
        <taxon>Schizotheciaceae</taxon>
        <taxon>Schizothecium</taxon>
    </lineage>
</organism>
<reference evidence="2" key="1">
    <citation type="submission" date="2023-06" db="EMBL/GenBank/DDBJ databases">
        <title>Genome-scale phylogeny and comparative genomics of the fungal order Sordariales.</title>
        <authorList>
            <consortium name="Lawrence Berkeley National Laboratory"/>
            <person name="Hensen N."/>
            <person name="Bonometti L."/>
            <person name="Westerberg I."/>
            <person name="Brannstrom I.O."/>
            <person name="Guillou S."/>
            <person name="Cros-Aarteil S."/>
            <person name="Calhoun S."/>
            <person name="Haridas S."/>
            <person name="Kuo A."/>
            <person name="Mondo S."/>
            <person name="Pangilinan J."/>
            <person name="Riley R."/>
            <person name="LaButti K."/>
            <person name="Andreopoulos B."/>
            <person name="Lipzen A."/>
            <person name="Chen C."/>
            <person name="Yanf M."/>
            <person name="Daum C."/>
            <person name="Ng V."/>
            <person name="Clum A."/>
            <person name="Steindorff A."/>
            <person name="Ohm R."/>
            <person name="Martin F."/>
            <person name="Silar P."/>
            <person name="Natvig D."/>
            <person name="Lalanne C."/>
            <person name="Gautier V."/>
            <person name="Ament-velasquez S.L."/>
            <person name="Kruys A."/>
            <person name="Hutchinson M.I."/>
            <person name="Powell A.J."/>
            <person name="Barry K."/>
            <person name="Miller A.N."/>
            <person name="Grigoriev I.V."/>
            <person name="Debuchy R."/>
            <person name="Gladieux P."/>
            <person name="Thoren M.H."/>
            <person name="Johannesson H."/>
        </authorList>
    </citation>
    <scope>NUCLEOTIDE SEQUENCE</scope>
    <source>
        <strain evidence="2">SMH3187-1</strain>
    </source>
</reference>
<sequence length="856" mass="95387">MASSSPDRKRPRLTSPKHSLNANNHGLSNTARWCSLNPNSDGLFWDESRVKSFLSDKDLGDSTKLRGLLQGTDVSLASRCHPLLFDDEASTSETAKIRSLPFLRRLSDGDGLEMYRTWGVAKKRIVSLAVRDLYLAAMAGSLDPAEQELLKRVVDIVDDSLEVGCVEVDGMTLSFYPSAAFKTVKFVEDLDTKARDRPEIVPFFAQVLDTPKLFAVFVDPIELSFHNFENIVPLDRWLEAQLSRTSSTEKAMDLCLTNIEPVRPSTDIWTLMLGGDDAPILKRLAALDLYTAPLNKASRGGERFIFSSSLLSKALTSTIKTSGILSRLEPEPLSFAFVNYVFRCNRFQPGDAPFKSHLDTPYYDSARSQVSRYTLLIYLSPGRNEAGVLQVNDTTLTTISDKITCVILPQQHIHSGRPFLSTTKLFLRTELIFTDPSLSKRKHKSPQIASLFSSACYLTSHVSAATLPFAAGLDAHAHALFERANAFHWTLDQATPPPPPLCLHKRYEAIPFLTNGHDYWFPSLPGLALSDCALLAFLDYYNVKLCSHPFRSLCTITTTSTSITSTPSALHYLHSHPPPPSHKSTAALPRLTSPSLPPLFRTAPNRPFFSRPKPSWLDPDEDSEDEDIPGCCPMHTWCTFDAWKSDDVADEFKKCVEFCKRQIYGAGPTVVLGEDWVVLNEKCVRVEGKRVWFVTEGSDGEERGRVNFAACWGDAEEMGPELFVGVGGEVSGVRAVVPPARWTEVKGEEGGWHLVVDFWKNDWVVDVQETKMAVPVITNEVPEEVEEEHIGGKYWQRVRELAGEEAEERGELKGSYWTREQDELVSEEEDDDGDDDEHGSESHASNESGGGDEDDN</sequence>